<dbReference type="InterPro" id="IPR002110">
    <property type="entry name" value="Ankyrin_rpt"/>
</dbReference>
<dbReference type="PROSITE" id="PS50297">
    <property type="entry name" value="ANK_REP_REGION"/>
    <property type="match status" value="1"/>
</dbReference>
<evidence type="ECO:0000313" key="5">
    <source>
        <dbReference type="EMBL" id="KAH0963436.1"/>
    </source>
</evidence>
<sequence>MVLLYVYTTLPLNSIVRVIHPHQPATNIGIDSANKKLKALLYKEPRWLRPRNERDMGRRVAQLSNSLTRLKLAEIATSDASSLPSDGTSRYSFSPARVKEKEIESSEPADRLPFDAPAAFSPEHDRFEGPRLLPNDVDTSRVSPGLEVATDTFAEEMEDSDVFSSFLRRTTSLSASSGTGSFRHILSGYSGSYIQTVERLVKGFGALRNNRSGMQEEVEALLTRLDNDDAPRAFDSKHYPLPGDFLFLDRDLFTPRQLCLVPTGDHDSRRCLCFNQFDDYSSPWVTTEGITPTGRRLLDAGGPTNLEVFNSDSAGNTALHFLAARGSLTLLLRVVESGRYAPILNARNTGGQTFLHVLNQDDIQGHLVFQLLRAIVAQGFDICARDIYGRSCFHILHIAELPLDRSEIRRLIARDAFGVRHTIQHWLVDIETQSVDRSGTSSEAMLSFDPAIMAEAQLLEHIRLAVDDPFLEFKNGGNGLHSVAMATLSPGSLVRKYGLDLPEEEWPDRRRRIGQHAGSGGTDLRFRHSLAQSLLDAGLDPNHYDLNGNTPLMLFAANLPEDEDYETGPKILDKLVQRGAKVDARNRSGETALHIAVRFGRKLAVRELVKHGANVYAKEAEGRSVLDVADIKMVSSGGNPRDYAQYEACRAWLSSDKVLAVQNPTIIDEWGRR</sequence>
<dbReference type="Gene3D" id="1.25.40.20">
    <property type="entry name" value="Ankyrin repeat-containing domain"/>
    <property type="match status" value="2"/>
</dbReference>
<keyword evidence="2 3" id="KW-0040">ANK repeat</keyword>
<feature type="compositionally biased region" description="Basic and acidic residues" evidence="4">
    <location>
        <begin position="97"/>
        <end position="113"/>
    </location>
</feature>
<dbReference type="EMBL" id="JAIZPD010000005">
    <property type="protein sequence ID" value="KAH0963436.1"/>
    <property type="molecule type" value="Genomic_DNA"/>
</dbReference>
<accession>A0A9P8SI26</accession>
<organism evidence="5 6">
    <name type="scientific">Hirsutella rhossiliensis</name>
    <dbReference type="NCBI Taxonomy" id="111463"/>
    <lineage>
        <taxon>Eukaryota</taxon>
        <taxon>Fungi</taxon>
        <taxon>Dikarya</taxon>
        <taxon>Ascomycota</taxon>
        <taxon>Pezizomycotina</taxon>
        <taxon>Sordariomycetes</taxon>
        <taxon>Hypocreomycetidae</taxon>
        <taxon>Hypocreales</taxon>
        <taxon>Ophiocordycipitaceae</taxon>
        <taxon>Hirsutella</taxon>
    </lineage>
</organism>
<dbReference type="Proteomes" id="UP000824596">
    <property type="component" value="Unassembled WGS sequence"/>
</dbReference>
<feature type="region of interest" description="Disordered" evidence="4">
    <location>
        <begin position="78"/>
        <end position="113"/>
    </location>
</feature>
<protein>
    <submittedName>
        <fullName evidence="5">Ankyrin repeats (Many copies) domain-containing protein</fullName>
    </submittedName>
</protein>
<feature type="compositionally biased region" description="Polar residues" evidence="4">
    <location>
        <begin position="78"/>
        <end position="92"/>
    </location>
</feature>
<name>A0A9P8SI26_9HYPO</name>
<dbReference type="InterPro" id="IPR036770">
    <property type="entry name" value="Ankyrin_rpt-contain_sf"/>
</dbReference>
<comment type="caution">
    <text evidence="5">The sequence shown here is derived from an EMBL/GenBank/DDBJ whole genome shotgun (WGS) entry which is preliminary data.</text>
</comment>
<evidence type="ECO:0000256" key="4">
    <source>
        <dbReference type="SAM" id="MobiDB-lite"/>
    </source>
</evidence>
<dbReference type="RefSeq" id="XP_044720949.1">
    <property type="nucleotide sequence ID" value="XM_044864417.1"/>
</dbReference>
<evidence type="ECO:0000256" key="1">
    <source>
        <dbReference type="ARBA" id="ARBA00022737"/>
    </source>
</evidence>
<dbReference type="AlphaFoldDB" id="A0A9P8SI26"/>
<feature type="repeat" description="ANK" evidence="3">
    <location>
        <begin position="547"/>
        <end position="587"/>
    </location>
</feature>
<evidence type="ECO:0000256" key="2">
    <source>
        <dbReference type="ARBA" id="ARBA00023043"/>
    </source>
</evidence>
<proteinExistence type="predicted"/>
<keyword evidence="1" id="KW-0677">Repeat</keyword>
<keyword evidence="6" id="KW-1185">Reference proteome</keyword>
<dbReference type="PANTHER" id="PTHR24126:SF14">
    <property type="entry name" value="ANK_REP_REGION DOMAIN-CONTAINING PROTEIN"/>
    <property type="match status" value="1"/>
</dbReference>
<dbReference type="SMART" id="SM00248">
    <property type="entry name" value="ANK"/>
    <property type="match status" value="3"/>
</dbReference>
<dbReference type="PROSITE" id="PS50088">
    <property type="entry name" value="ANK_REPEAT"/>
    <property type="match status" value="2"/>
</dbReference>
<reference evidence="5" key="1">
    <citation type="submission" date="2021-09" db="EMBL/GenBank/DDBJ databases">
        <title>A high-quality genome of the endoparasitic fungus Hirsutella rhossiliensis with a comparison of Hirsutella genomes reveals transposable elements contributing to genome size variation.</title>
        <authorList>
            <person name="Lin R."/>
            <person name="Jiao Y."/>
            <person name="Sun X."/>
            <person name="Ling J."/>
            <person name="Xie B."/>
            <person name="Cheng X."/>
        </authorList>
    </citation>
    <scope>NUCLEOTIDE SEQUENCE</scope>
    <source>
        <strain evidence="5">HR02</strain>
    </source>
</reference>
<dbReference type="GeneID" id="68355075"/>
<evidence type="ECO:0000313" key="6">
    <source>
        <dbReference type="Proteomes" id="UP000824596"/>
    </source>
</evidence>
<dbReference type="SUPFAM" id="SSF48403">
    <property type="entry name" value="Ankyrin repeat"/>
    <property type="match status" value="1"/>
</dbReference>
<gene>
    <name evidence="5" type="ORF">HRG_05946</name>
</gene>
<feature type="repeat" description="ANK" evidence="3">
    <location>
        <begin position="588"/>
        <end position="620"/>
    </location>
</feature>
<dbReference type="PANTHER" id="PTHR24126">
    <property type="entry name" value="ANKYRIN REPEAT, PH AND SEC7 DOMAIN CONTAINING PROTEIN SECG-RELATED"/>
    <property type="match status" value="1"/>
</dbReference>
<evidence type="ECO:0000256" key="3">
    <source>
        <dbReference type="PROSITE-ProRule" id="PRU00023"/>
    </source>
</evidence>
<dbReference type="OrthoDB" id="194358at2759"/>
<dbReference type="Pfam" id="PF12796">
    <property type="entry name" value="Ank_2"/>
    <property type="match status" value="1"/>
</dbReference>